<comment type="caution">
    <text evidence="1">The sequence shown here is derived from an EMBL/GenBank/DDBJ whole genome shotgun (WGS) entry which is preliminary data.</text>
</comment>
<protein>
    <submittedName>
        <fullName evidence="1">Uncharacterized protein</fullName>
    </submittedName>
</protein>
<dbReference type="AlphaFoldDB" id="W6UQA5"/>
<dbReference type="KEGG" id="egl:EGR_01498"/>
<evidence type="ECO:0000313" key="2">
    <source>
        <dbReference type="Proteomes" id="UP000019149"/>
    </source>
</evidence>
<dbReference type="Proteomes" id="UP000019149">
    <property type="component" value="Unassembled WGS sequence"/>
</dbReference>
<sequence>MKIERACNTINSNRFEHLLTERLSNAFGRAVHVSGAAAAVSHQKKFISLSDFVSNININNCVTTALQS</sequence>
<keyword evidence="2" id="KW-1185">Reference proteome</keyword>
<evidence type="ECO:0000313" key="1">
    <source>
        <dbReference type="EMBL" id="EUB63875.1"/>
    </source>
</evidence>
<organism evidence="1 2">
    <name type="scientific">Echinococcus granulosus</name>
    <name type="common">Hydatid tapeworm</name>
    <dbReference type="NCBI Taxonomy" id="6210"/>
    <lineage>
        <taxon>Eukaryota</taxon>
        <taxon>Metazoa</taxon>
        <taxon>Spiralia</taxon>
        <taxon>Lophotrochozoa</taxon>
        <taxon>Platyhelminthes</taxon>
        <taxon>Cestoda</taxon>
        <taxon>Eucestoda</taxon>
        <taxon>Cyclophyllidea</taxon>
        <taxon>Taeniidae</taxon>
        <taxon>Echinococcus</taxon>
        <taxon>Echinococcus granulosus group</taxon>
    </lineage>
</organism>
<name>W6UQA5_ECHGR</name>
<dbReference type="GeneID" id="36337213"/>
<reference evidence="1 2" key="1">
    <citation type="journal article" date="2013" name="Nat. Genet.">
        <title>The genome of the hydatid tapeworm Echinococcus granulosus.</title>
        <authorList>
            <person name="Zheng H."/>
            <person name="Zhang W."/>
            <person name="Zhang L."/>
            <person name="Zhang Z."/>
            <person name="Li J."/>
            <person name="Lu G."/>
            <person name="Zhu Y."/>
            <person name="Wang Y."/>
            <person name="Huang Y."/>
            <person name="Liu J."/>
            <person name="Kang H."/>
            <person name="Chen J."/>
            <person name="Wang L."/>
            <person name="Chen A."/>
            <person name="Yu S."/>
            <person name="Gao Z."/>
            <person name="Jin L."/>
            <person name="Gu W."/>
            <person name="Wang Z."/>
            <person name="Zhao L."/>
            <person name="Shi B."/>
            <person name="Wen H."/>
            <person name="Lin R."/>
            <person name="Jones M.K."/>
            <person name="Brejova B."/>
            <person name="Vinar T."/>
            <person name="Zhao G."/>
            <person name="McManus D.P."/>
            <person name="Chen Z."/>
            <person name="Zhou Y."/>
            <person name="Wang S."/>
        </authorList>
    </citation>
    <scope>NUCLEOTIDE SEQUENCE [LARGE SCALE GENOMIC DNA]</scope>
</reference>
<dbReference type="CTD" id="36337213"/>
<accession>W6UQA5</accession>
<dbReference type="RefSeq" id="XP_024355071.1">
    <property type="nucleotide sequence ID" value="XM_024490747.1"/>
</dbReference>
<dbReference type="EMBL" id="APAU02000005">
    <property type="protein sequence ID" value="EUB63875.1"/>
    <property type="molecule type" value="Genomic_DNA"/>
</dbReference>
<gene>
    <name evidence="1" type="ORF">EGR_01498</name>
</gene>
<proteinExistence type="predicted"/>